<dbReference type="KEGG" id="sphl:LPB140_10400"/>
<sequence length="73" mass="8037">MSNDKIKKPTHNVPTHHVYVTKAGADDKTFWSRIGGAWEHKDGKGLFIRLDTLPIDGQIVIRKAKPAEMAGAA</sequence>
<dbReference type="STRING" id="1913578.LPB140_10400"/>
<protein>
    <submittedName>
        <fullName evidence="1">Uncharacterized protein</fullName>
    </submittedName>
</protein>
<organism evidence="1 2">
    <name type="scientific">Sphingorhabdus lutea</name>
    <dbReference type="NCBI Taxonomy" id="1913578"/>
    <lineage>
        <taxon>Bacteria</taxon>
        <taxon>Pseudomonadati</taxon>
        <taxon>Pseudomonadota</taxon>
        <taxon>Alphaproteobacteria</taxon>
        <taxon>Sphingomonadales</taxon>
        <taxon>Sphingomonadaceae</taxon>
        <taxon>Sphingorhabdus</taxon>
    </lineage>
</organism>
<dbReference type="EMBL" id="CP018154">
    <property type="protein sequence ID" value="APG63788.1"/>
    <property type="molecule type" value="Genomic_DNA"/>
</dbReference>
<evidence type="ECO:0000313" key="1">
    <source>
        <dbReference type="EMBL" id="APG63788.1"/>
    </source>
</evidence>
<accession>A0A1L3JF74</accession>
<gene>
    <name evidence="1" type="ORF">LPB140_10400</name>
</gene>
<dbReference type="OrthoDB" id="7652274at2"/>
<evidence type="ECO:0000313" key="2">
    <source>
        <dbReference type="Proteomes" id="UP000242561"/>
    </source>
</evidence>
<dbReference type="Proteomes" id="UP000242561">
    <property type="component" value="Chromosome"/>
</dbReference>
<keyword evidence="2" id="KW-1185">Reference proteome</keyword>
<name>A0A1L3JF74_9SPHN</name>
<proteinExistence type="predicted"/>
<dbReference type="RefSeq" id="WP_072560871.1">
    <property type="nucleotide sequence ID" value="NZ_CP018154.1"/>
</dbReference>
<reference evidence="1 2" key="1">
    <citation type="submission" date="2016-11" db="EMBL/GenBank/DDBJ databases">
        <title>Sphingorhabdus sp. LPB0140, isolated from marine environment.</title>
        <authorList>
            <person name="Kim E."/>
            <person name="Yi H."/>
        </authorList>
    </citation>
    <scope>NUCLEOTIDE SEQUENCE [LARGE SCALE GENOMIC DNA]</scope>
    <source>
        <strain evidence="1 2">LPB0140</strain>
    </source>
</reference>
<dbReference type="AlphaFoldDB" id="A0A1L3JF74"/>